<proteinExistence type="predicted"/>
<gene>
    <name evidence="1" type="ORF">H6G24_09995</name>
</gene>
<name>A0ABR8A9T5_9CYAN</name>
<dbReference type="Gene3D" id="2.60.120.10">
    <property type="entry name" value="Jelly Rolls"/>
    <property type="match status" value="1"/>
</dbReference>
<organism evidence="1 2">
    <name type="scientific">Calothrix parietina FACHB-288</name>
    <dbReference type="NCBI Taxonomy" id="2692896"/>
    <lineage>
        <taxon>Bacteria</taxon>
        <taxon>Bacillati</taxon>
        <taxon>Cyanobacteriota</taxon>
        <taxon>Cyanophyceae</taxon>
        <taxon>Nostocales</taxon>
        <taxon>Calotrichaceae</taxon>
        <taxon>Calothrix</taxon>
    </lineage>
</organism>
<dbReference type="RefSeq" id="WP_190545440.1">
    <property type="nucleotide sequence ID" value="NZ_CAWPNO010000035.1"/>
</dbReference>
<reference evidence="1 2" key="1">
    <citation type="journal article" date="2020" name="ISME J.">
        <title>Comparative genomics reveals insights into cyanobacterial evolution and habitat adaptation.</title>
        <authorList>
            <person name="Chen M.Y."/>
            <person name="Teng W.K."/>
            <person name="Zhao L."/>
            <person name="Hu C.X."/>
            <person name="Zhou Y.K."/>
            <person name="Han B.P."/>
            <person name="Song L.R."/>
            <person name="Shu W.S."/>
        </authorList>
    </citation>
    <scope>NUCLEOTIDE SEQUENCE [LARGE SCALE GENOMIC DNA]</scope>
    <source>
        <strain evidence="1 2">FACHB-288</strain>
    </source>
</reference>
<accession>A0ABR8A9T5</accession>
<sequence length="138" mass="15428">MQPNVIFGNAVSEGANRWGWFMGHFITPDDDPRSTSAIEIKWGVHKAGECRSEWAINHQAATLSILISGKFCLQFEDREIILSRDGDYVLWCAGVPHCWIAQSDCTILTVRWPSVPNDSVEVRSPATVNDIMAVRSPQ</sequence>
<comment type="caution">
    <text evidence="1">The sequence shown here is derived from an EMBL/GenBank/DDBJ whole genome shotgun (WGS) entry which is preliminary data.</text>
</comment>
<keyword evidence="2" id="KW-1185">Reference proteome</keyword>
<evidence type="ECO:0000313" key="1">
    <source>
        <dbReference type="EMBL" id="MBD2195821.1"/>
    </source>
</evidence>
<dbReference type="InterPro" id="IPR014710">
    <property type="entry name" value="RmlC-like_jellyroll"/>
</dbReference>
<protein>
    <submittedName>
        <fullName evidence="1">Signal peptidase I</fullName>
    </submittedName>
</protein>
<dbReference type="SUPFAM" id="SSF51182">
    <property type="entry name" value="RmlC-like cupins"/>
    <property type="match status" value="1"/>
</dbReference>
<dbReference type="Proteomes" id="UP000658514">
    <property type="component" value="Unassembled WGS sequence"/>
</dbReference>
<evidence type="ECO:0000313" key="2">
    <source>
        <dbReference type="Proteomes" id="UP000658514"/>
    </source>
</evidence>
<dbReference type="EMBL" id="JACJQH010000013">
    <property type="protein sequence ID" value="MBD2195821.1"/>
    <property type="molecule type" value="Genomic_DNA"/>
</dbReference>
<dbReference type="InterPro" id="IPR011051">
    <property type="entry name" value="RmlC_Cupin_sf"/>
</dbReference>